<sequence>MHHAAAENLQPVLAFAKANLAPVAPALDVHLERGFGERKERGAEAHVDVIDLEERLAELVQDPFEVAEMRTLVDDEAFDLVELRCMRSVRIDAVGPARTDHPDRRLLSEHGTHLHRRGVGAQQHARAVFLRIEEKRVVHLPRRMAFGKIQLCKIVVVGLDIRTFGDRKSHVGEDRREFVHYLAERMDPALLGKGLACRKRDVDGLGRKPCVERRRFQNIAARGQRLRDLVLGEVDRRALRLALVRRHLAEGRE</sequence>
<reference evidence="1" key="1">
    <citation type="submission" date="2016-10" db="EMBL/GenBank/DDBJ databases">
        <title>Sequence of Gallionella enrichment culture.</title>
        <authorList>
            <person name="Poehlein A."/>
            <person name="Muehling M."/>
            <person name="Daniel R."/>
        </authorList>
    </citation>
    <scope>NUCLEOTIDE SEQUENCE</scope>
</reference>
<evidence type="ECO:0000313" key="1">
    <source>
        <dbReference type="EMBL" id="OIQ70853.1"/>
    </source>
</evidence>
<gene>
    <name evidence="1" type="ORF">GALL_475300</name>
</gene>
<dbReference type="AlphaFoldDB" id="A0A1J5Q4R4"/>
<name>A0A1J5Q4R4_9ZZZZ</name>
<proteinExistence type="predicted"/>
<dbReference type="EMBL" id="MLJW01003993">
    <property type="protein sequence ID" value="OIQ70853.1"/>
    <property type="molecule type" value="Genomic_DNA"/>
</dbReference>
<protein>
    <submittedName>
        <fullName evidence="1">Uncharacterized protein</fullName>
    </submittedName>
</protein>
<comment type="caution">
    <text evidence="1">The sequence shown here is derived from an EMBL/GenBank/DDBJ whole genome shotgun (WGS) entry which is preliminary data.</text>
</comment>
<organism evidence="1">
    <name type="scientific">mine drainage metagenome</name>
    <dbReference type="NCBI Taxonomy" id="410659"/>
    <lineage>
        <taxon>unclassified sequences</taxon>
        <taxon>metagenomes</taxon>
        <taxon>ecological metagenomes</taxon>
    </lineage>
</organism>
<accession>A0A1J5Q4R4</accession>